<organism evidence="8 9">
    <name type="scientific">Parachlamydia acanthamoebae</name>
    <dbReference type="NCBI Taxonomy" id="83552"/>
    <lineage>
        <taxon>Bacteria</taxon>
        <taxon>Pseudomonadati</taxon>
        <taxon>Chlamydiota</taxon>
        <taxon>Chlamydiia</taxon>
        <taxon>Parachlamydiales</taxon>
        <taxon>Parachlamydiaceae</taxon>
        <taxon>Parachlamydia</taxon>
    </lineage>
</organism>
<keyword evidence="4 6" id="KW-0805">Transcription regulation</keyword>
<evidence type="ECO:0000313" key="9">
    <source>
        <dbReference type="Proteomes" id="UP000031307"/>
    </source>
</evidence>
<comment type="caution">
    <text evidence="8">The sequence shown here is derived from an EMBL/GenBank/DDBJ whole genome shotgun (WGS) entry which is preliminary data.</text>
</comment>
<dbReference type="PATRIC" id="fig|83552.4.peg.496"/>
<protein>
    <recommendedName>
        <fullName evidence="6">Transcription antitermination protein NusB</fullName>
    </recommendedName>
    <alternativeName>
        <fullName evidence="6">Antitermination factor NusB</fullName>
    </alternativeName>
</protein>
<evidence type="ECO:0000256" key="1">
    <source>
        <dbReference type="ARBA" id="ARBA00005952"/>
    </source>
</evidence>
<dbReference type="GO" id="GO:0006353">
    <property type="term" value="P:DNA-templated transcription termination"/>
    <property type="evidence" value="ECO:0007669"/>
    <property type="project" value="UniProtKB-UniRule"/>
</dbReference>
<evidence type="ECO:0000256" key="5">
    <source>
        <dbReference type="ARBA" id="ARBA00023163"/>
    </source>
</evidence>
<evidence type="ECO:0000313" key="8">
    <source>
        <dbReference type="EMBL" id="KIA78268.1"/>
    </source>
</evidence>
<reference evidence="8 9" key="1">
    <citation type="journal article" date="2014" name="Mol. Biol. Evol.">
        <title>Massive expansion of Ubiquitination-related gene families within the Chlamydiae.</title>
        <authorList>
            <person name="Domman D."/>
            <person name="Collingro A."/>
            <person name="Lagkouvardos I."/>
            <person name="Gehre L."/>
            <person name="Weinmaier T."/>
            <person name="Rattei T."/>
            <person name="Subtil A."/>
            <person name="Horn M."/>
        </authorList>
    </citation>
    <scope>NUCLEOTIDE SEQUENCE [LARGE SCALE GENOMIC DNA]</scope>
    <source>
        <strain evidence="8 9">OEW1</strain>
    </source>
</reference>
<dbReference type="PANTHER" id="PTHR11078">
    <property type="entry name" value="N UTILIZATION SUBSTANCE PROTEIN B-RELATED"/>
    <property type="match status" value="1"/>
</dbReference>
<feature type="domain" description="NusB/RsmB/TIM44" evidence="7">
    <location>
        <begin position="29"/>
        <end position="151"/>
    </location>
</feature>
<evidence type="ECO:0000259" key="7">
    <source>
        <dbReference type="Pfam" id="PF01029"/>
    </source>
</evidence>
<dbReference type="HAMAP" id="MF_00073">
    <property type="entry name" value="NusB"/>
    <property type="match status" value="1"/>
</dbReference>
<dbReference type="GO" id="GO:0003723">
    <property type="term" value="F:RNA binding"/>
    <property type="evidence" value="ECO:0007669"/>
    <property type="project" value="UniProtKB-UniRule"/>
</dbReference>
<dbReference type="AlphaFoldDB" id="A0A0C1EDU7"/>
<dbReference type="Gene3D" id="1.10.940.10">
    <property type="entry name" value="NusB-like"/>
    <property type="match status" value="1"/>
</dbReference>
<dbReference type="Pfam" id="PF01029">
    <property type="entry name" value="NusB"/>
    <property type="match status" value="1"/>
</dbReference>
<sequence length="207" mass="23468">MVEKRKRAIIFSLTNRKDLSMAIPLKKFREVVFVLLYSQDCGRVSEQELVELVMKELAVTKKTAYSALEKVELVLEKKAEIDDLIANTSREYRFERIQTVEKNVLRLGIYEMLFDDSIPPKVAIAEAIRLSRKFSTPESATFVNALLDHIYQTKEGKVSDDLAIAKSAAVLAQNDVVVQAFLEAAERGDVVRASSHEEIEEENDSEE</sequence>
<dbReference type="InterPro" id="IPR006027">
    <property type="entry name" value="NusB_RsmB_TIM44"/>
</dbReference>
<comment type="similarity">
    <text evidence="1 6">Belongs to the NusB family.</text>
</comment>
<dbReference type="EMBL" id="JSAM01000028">
    <property type="protein sequence ID" value="KIA78268.1"/>
    <property type="molecule type" value="Genomic_DNA"/>
</dbReference>
<gene>
    <name evidence="6 8" type="primary">nusB</name>
    <name evidence="8" type="ORF">DB43_EI00130</name>
</gene>
<dbReference type="InterPro" id="IPR011605">
    <property type="entry name" value="NusB_fam"/>
</dbReference>
<evidence type="ECO:0000256" key="3">
    <source>
        <dbReference type="ARBA" id="ARBA00022884"/>
    </source>
</evidence>
<keyword evidence="3 6" id="KW-0694">RNA-binding</keyword>
<dbReference type="Proteomes" id="UP000031307">
    <property type="component" value="Unassembled WGS sequence"/>
</dbReference>
<dbReference type="GO" id="GO:0031564">
    <property type="term" value="P:transcription antitermination"/>
    <property type="evidence" value="ECO:0007669"/>
    <property type="project" value="UniProtKB-KW"/>
</dbReference>
<dbReference type="PANTHER" id="PTHR11078:SF3">
    <property type="entry name" value="ANTITERMINATION NUSB DOMAIN-CONTAINING PROTEIN"/>
    <property type="match status" value="1"/>
</dbReference>
<accession>A0A0C1EDU7</accession>
<evidence type="ECO:0000256" key="4">
    <source>
        <dbReference type="ARBA" id="ARBA00023015"/>
    </source>
</evidence>
<proteinExistence type="inferred from homology"/>
<evidence type="ECO:0000256" key="2">
    <source>
        <dbReference type="ARBA" id="ARBA00022814"/>
    </source>
</evidence>
<dbReference type="GO" id="GO:0005829">
    <property type="term" value="C:cytosol"/>
    <property type="evidence" value="ECO:0007669"/>
    <property type="project" value="TreeGrafter"/>
</dbReference>
<dbReference type="InterPro" id="IPR035926">
    <property type="entry name" value="NusB-like_sf"/>
</dbReference>
<dbReference type="SUPFAM" id="SSF48013">
    <property type="entry name" value="NusB-like"/>
    <property type="match status" value="1"/>
</dbReference>
<dbReference type="NCBIfam" id="TIGR01951">
    <property type="entry name" value="nusB"/>
    <property type="match status" value="1"/>
</dbReference>
<evidence type="ECO:0000256" key="6">
    <source>
        <dbReference type="HAMAP-Rule" id="MF_00073"/>
    </source>
</evidence>
<comment type="function">
    <text evidence="6">Involved in transcription antitermination. Required for transcription of ribosomal RNA (rRNA) genes. Binds specifically to the boxA antiterminator sequence of the ribosomal RNA (rrn) operons.</text>
</comment>
<keyword evidence="5 6" id="KW-0804">Transcription</keyword>
<keyword evidence="2 6" id="KW-0889">Transcription antitermination</keyword>
<name>A0A0C1EDU7_9BACT</name>